<organism evidence="2 3">
    <name type="scientific">Portunus trituberculatus</name>
    <name type="common">Swimming crab</name>
    <name type="synonym">Neptunus trituberculatus</name>
    <dbReference type="NCBI Taxonomy" id="210409"/>
    <lineage>
        <taxon>Eukaryota</taxon>
        <taxon>Metazoa</taxon>
        <taxon>Ecdysozoa</taxon>
        <taxon>Arthropoda</taxon>
        <taxon>Crustacea</taxon>
        <taxon>Multicrustacea</taxon>
        <taxon>Malacostraca</taxon>
        <taxon>Eumalacostraca</taxon>
        <taxon>Eucarida</taxon>
        <taxon>Decapoda</taxon>
        <taxon>Pleocyemata</taxon>
        <taxon>Brachyura</taxon>
        <taxon>Eubrachyura</taxon>
        <taxon>Portunoidea</taxon>
        <taxon>Portunidae</taxon>
        <taxon>Portuninae</taxon>
        <taxon>Portunus</taxon>
    </lineage>
</organism>
<feature type="compositionally biased region" description="Basic and acidic residues" evidence="1">
    <location>
        <begin position="51"/>
        <end position="64"/>
    </location>
</feature>
<dbReference type="Proteomes" id="UP000324222">
    <property type="component" value="Unassembled WGS sequence"/>
</dbReference>
<comment type="caution">
    <text evidence="2">The sequence shown here is derived from an EMBL/GenBank/DDBJ whole genome shotgun (WGS) entry which is preliminary data.</text>
</comment>
<feature type="region of interest" description="Disordered" evidence="1">
    <location>
        <begin position="38"/>
        <end position="64"/>
    </location>
</feature>
<name>A0A5B7CK48_PORTR</name>
<reference evidence="2 3" key="1">
    <citation type="submission" date="2019-05" db="EMBL/GenBank/DDBJ databases">
        <title>Another draft genome of Portunus trituberculatus and its Hox gene families provides insights of decapod evolution.</title>
        <authorList>
            <person name="Jeong J.-H."/>
            <person name="Song I."/>
            <person name="Kim S."/>
            <person name="Choi T."/>
            <person name="Kim D."/>
            <person name="Ryu S."/>
            <person name="Kim W."/>
        </authorList>
    </citation>
    <scope>NUCLEOTIDE SEQUENCE [LARGE SCALE GENOMIC DNA]</scope>
    <source>
        <tissue evidence="2">Muscle</tissue>
    </source>
</reference>
<protein>
    <submittedName>
        <fullName evidence="2">Uncharacterized protein</fullName>
    </submittedName>
</protein>
<dbReference type="EMBL" id="VSRR010000095">
    <property type="protein sequence ID" value="MPC09957.1"/>
    <property type="molecule type" value="Genomic_DNA"/>
</dbReference>
<sequence length="64" mass="7046">MFPPSLDRKLVALVSDEVKWSWRKGGAVRVQRRAAWVGGGGDGEMEEEEKEVSSGRRADSDRAG</sequence>
<proteinExistence type="predicted"/>
<keyword evidence="3" id="KW-1185">Reference proteome</keyword>
<dbReference type="AlphaFoldDB" id="A0A5B7CK48"/>
<accession>A0A5B7CK48</accession>
<gene>
    <name evidence="2" type="ORF">E2C01_002578</name>
</gene>
<evidence type="ECO:0000256" key="1">
    <source>
        <dbReference type="SAM" id="MobiDB-lite"/>
    </source>
</evidence>
<evidence type="ECO:0000313" key="3">
    <source>
        <dbReference type="Proteomes" id="UP000324222"/>
    </source>
</evidence>
<evidence type="ECO:0000313" key="2">
    <source>
        <dbReference type="EMBL" id="MPC09957.1"/>
    </source>
</evidence>